<organism evidence="3 4">
    <name type="scientific">Paractinoplanes atraurantiacus</name>
    <dbReference type="NCBI Taxonomy" id="1036182"/>
    <lineage>
        <taxon>Bacteria</taxon>
        <taxon>Bacillati</taxon>
        <taxon>Actinomycetota</taxon>
        <taxon>Actinomycetes</taxon>
        <taxon>Micromonosporales</taxon>
        <taxon>Micromonosporaceae</taxon>
        <taxon>Paractinoplanes</taxon>
    </lineage>
</organism>
<protein>
    <submittedName>
        <fullName evidence="3">Competence protein CoiA-like family protein</fullName>
    </submittedName>
</protein>
<reference evidence="3 4" key="1">
    <citation type="submission" date="2017-09" db="EMBL/GenBank/DDBJ databases">
        <authorList>
            <person name="Ehlers B."/>
            <person name="Leendertz F.H."/>
        </authorList>
    </citation>
    <scope>NUCLEOTIDE SEQUENCE [LARGE SCALE GENOMIC DNA]</scope>
    <source>
        <strain evidence="3 4">CGMCC 4.6857</strain>
    </source>
</reference>
<feature type="region of interest" description="Disordered" evidence="1">
    <location>
        <begin position="380"/>
        <end position="402"/>
    </location>
</feature>
<sequence>MASPPTYTPIPGPNSTWDIDPYAFADGVYYVPAGIELQPRLPGFGHPELPGLRERVANDRPHGISGQKLLCLLCMRLRADQGLPPAPVWMTFVEGPHHPVFRHEDGRSPHAEHTPESNIHKALKDREAATWTAAGATEVKVEAWRPRAKRRPDVLAVGARLTVAGEIQHTTLTPTAVNRRQNALAAAGDRVVWTTDRDSADVAFLRQVPHLAVPALDDYRLYRHDRTPQLNVISGWTVFETQRCGWSDMWRGGSTRCPITERLEPCGRLHLYPTLNPHAYRPDPDARFPCGSSPDLDHLLEGILTDRWRPYRVGGQRTTWIPTTVYNDVVGERGGSVEAAERPRPPAASRSGGTRVCEQKATKRSTADLAYLTEKFRPAQPLGIAPQTTKPQASPSPVPTAEAPAHGVQLIIPGMQAVEAGALELAAANMAVFVEAVRDRARIESDVRGYTPEVGHPVRDAAADIDGRFGWVLPVNGRDQVILMPGVELVRLRDTEVSAPCLFVNGSAWWWNDAVSMAVPIPPRRT</sequence>
<name>A0A285KJM3_9ACTN</name>
<keyword evidence="4" id="KW-1185">Reference proteome</keyword>
<proteinExistence type="predicted"/>
<evidence type="ECO:0000313" key="3">
    <source>
        <dbReference type="EMBL" id="SNY72842.1"/>
    </source>
</evidence>
<dbReference type="EMBL" id="OBDY01000044">
    <property type="protein sequence ID" value="SNY72842.1"/>
    <property type="molecule type" value="Genomic_DNA"/>
</dbReference>
<dbReference type="AlphaFoldDB" id="A0A285KJM3"/>
<dbReference type="Proteomes" id="UP000219612">
    <property type="component" value="Unassembled WGS sequence"/>
</dbReference>
<feature type="region of interest" description="Disordered" evidence="1">
    <location>
        <begin position="334"/>
        <end position="363"/>
    </location>
</feature>
<dbReference type="Pfam" id="PF06054">
    <property type="entry name" value="CoiA_nuc"/>
    <property type="match status" value="1"/>
</dbReference>
<evidence type="ECO:0000313" key="4">
    <source>
        <dbReference type="Proteomes" id="UP000219612"/>
    </source>
</evidence>
<dbReference type="InterPro" id="IPR010330">
    <property type="entry name" value="CoiA_nuc"/>
</dbReference>
<feature type="domain" description="Competence protein CoiA nuclease-like" evidence="2">
    <location>
        <begin position="116"/>
        <end position="196"/>
    </location>
</feature>
<gene>
    <name evidence="3" type="ORF">SAMN05421748_14428</name>
</gene>
<evidence type="ECO:0000256" key="1">
    <source>
        <dbReference type="SAM" id="MobiDB-lite"/>
    </source>
</evidence>
<evidence type="ECO:0000259" key="2">
    <source>
        <dbReference type="Pfam" id="PF06054"/>
    </source>
</evidence>
<accession>A0A285KJM3</accession>
<feature type="compositionally biased region" description="Polar residues" evidence="1">
    <location>
        <begin position="386"/>
        <end position="395"/>
    </location>
</feature>